<dbReference type="EMBL" id="JADYXP020000003">
    <property type="protein sequence ID" value="KAL0128420.1"/>
    <property type="molecule type" value="Genomic_DNA"/>
</dbReference>
<dbReference type="Proteomes" id="UP001430953">
    <property type="component" value="Unassembled WGS sequence"/>
</dbReference>
<sequence>MRTTARVNRSLLVRAQSADAAEDAAGASSFFFIQCFGLLWFGGQTLAMDVKIYGRSLKFGTCLIRVYVLLKQSSIEKLRTYVK</sequence>
<accession>A0AAW2GL46</accession>
<evidence type="ECO:0000313" key="1">
    <source>
        <dbReference type="EMBL" id="KAL0128420.1"/>
    </source>
</evidence>
<evidence type="ECO:0000313" key="2">
    <source>
        <dbReference type="Proteomes" id="UP001430953"/>
    </source>
</evidence>
<gene>
    <name evidence="1" type="ORF">PUN28_003595</name>
</gene>
<keyword evidence="2" id="KW-1185">Reference proteome</keyword>
<organism evidence="1 2">
    <name type="scientific">Cardiocondyla obscurior</name>
    <dbReference type="NCBI Taxonomy" id="286306"/>
    <lineage>
        <taxon>Eukaryota</taxon>
        <taxon>Metazoa</taxon>
        <taxon>Ecdysozoa</taxon>
        <taxon>Arthropoda</taxon>
        <taxon>Hexapoda</taxon>
        <taxon>Insecta</taxon>
        <taxon>Pterygota</taxon>
        <taxon>Neoptera</taxon>
        <taxon>Endopterygota</taxon>
        <taxon>Hymenoptera</taxon>
        <taxon>Apocrita</taxon>
        <taxon>Aculeata</taxon>
        <taxon>Formicoidea</taxon>
        <taxon>Formicidae</taxon>
        <taxon>Myrmicinae</taxon>
        <taxon>Cardiocondyla</taxon>
    </lineage>
</organism>
<name>A0AAW2GL46_9HYME</name>
<reference evidence="1 2" key="1">
    <citation type="submission" date="2023-03" db="EMBL/GenBank/DDBJ databases">
        <title>High recombination rates correlate with genetic variation in Cardiocondyla obscurior ants.</title>
        <authorList>
            <person name="Errbii M."/>
        </authorList>
    </citation>
    <scope>NUCLEOTIDE SEQUENCE [LARGE SCALE GENOMIC DNA]</scope>
    <source>
        <strain evidence="1">Alpha-2009</strain>
        <tissue evidence="1">Whole body</tissue>
    </source>
</reference>
<comment type="caution">
    <text evidence="1">The sequence shown here is derived from an EMBL/GenBank/DDBJ whole genome shotgun (WGS) entry which is preliminary data.</text>
</comment>
<proteinExistence type="predicted"/>
<protein>
    <submittedName>
        <fullName evidence="1">Uncharacterized protein</fullName>
    </submittedName>
</protein>
<dbReference type="AlphaFoldDB" id="A0AAW2GL46"/>